<dbReference type="EMBL" id="WUAV01000005">
    <property type="protein sequence ID" value="KAF1753777.1"/>
    <property type="molecule type" value="Genomic_DNA"/>
</dbReference>
<organism evidence="1 2">
    <name type="scientific">Caenorhabditis remanei</name>
    <name type="common">Caenorhabditis vulgaris</name>
    <dbReference type="NCBI Taxonomy" id="31234"/>
    <lineage>
        <taxon>Eukaryota</taxon>
        <taxon>Metazoa</taxon>
        <taxon>Ecdysozoa</taxon>
        <taxon>Nematoda</taxon>
        <taxon>Chromadorea</taxon>
        <taxon>Rhabditida</taxon>
        <taxon>Rhabditina</taxon>
        <taxon>Rhabditomorpha</taxon>
        <taxon>Rhabditoidea</taxon>
        <taxon>Rhabditidae</taxon>
        <taxon>Peloderinae</taxon>
        <taxon>Caenorhabditis</taxon>
    </lineage>
</organism>
<evidence type="ECO:0000313" key="1">
    <source>
        <dbReference type="EMBL" id="KAF1753777.1"/>
    </source>
</evidence>
<evidence type="ECO:0000313" key="2">
    <source>
        <dbReference type="Proteomes" id="UP000483820"/>
    </source>
</evidence>
<dbReference type="AlphaFoldDB" id="A0A6A5GEW5"/>
<reference evidence="1 2" key="1">
    <citation type="submission" date="2019-12" db="EMBL/GenBank/DDBJ databases">
        <title>Chromosome-level assembly of the Caenorhabditis remanei genome.</title>
        <authorList>
            <person name="Teterina A.A."/>
            <person name="Willis J.H."/>
            <person name="Phillips P.C."/>
        </authorList>
    </citation>
    <scope>NUCLEOTIDE SEQUENCE [LARGE SCALE GENOMIC DNA]</scope>
    <source>
        <strain evidence="1 2">PX506</strain>
        <tissue evidence="1">Whole organism</tissue>
    </source>
</reference>
<name>A0A6A5GEW5_CAERE</name>
<gene>
    <name evidence="1" type="ORF">GCK72_020334</name>
</gene>
<comment type="caution">
    <text evidence="1">The sequence shown here is derived from an EMBL/GenBank/DDBJ whole genome shotgun (WGS) entry which is preliminary data.</text>
</comment>
<dbReference type="CTD" id="78776907"/>
<proteinExistence type="predicted"/>
<dbReference type="RefSeq" id="XP_053582427.1">
    <property type="nucleotide sequence ID" value="XM_053733514.1"/>
</dbReference>
<dbReference type="Proteomes" id="UP000483820">
    <property type="component" value="Chromosome V"/>
</dbReference>
<accession>A0A6A5GEW5</accession>
<dbReference type="KEGG" id="crq:GCK72_020334"/>
<dbReference type="GeneID" id="78776907"/>
<sequence>MALLRLEEVPQDKMRDEYTMEQRPFLIDGRLEMDWDSRRRQPWIEDVQQRWEGLDDSNRAPRFCRLWFLEVWILFQFFERKI</sequence>
<protein>
    <submittedName>
        <fullName evidence="1">Uncharacterized protein</fullName>
    </submittedName>
</protein>